<dbReference type="PRINTS" id="PR00038">
    <property type="entry name" value="HTHLUXR"/>
</dbReference>
<protein>
    <submittedName>
        <fullName evidence="5">Transcriptional regulatory protein DegU</fullName>
    </submittedName>
</protein>
<gene>
    <name evidence="5" type="primary">degU</name>
    <name evidence="5" type="ORF">GCM10007380_40230</name>
</gene>
<evidence type="ECO:0000259" key="4">
    <source>
        <dbReference type="PROSITE" id="PS50043"/>
    </source>
</evidence>
<comment type="caution">
    <text evidence="5">The sequence shown here is derived from an EMBL/GenBank/DDBJ whole genome shotgun (WGS) entry which is preliminary data.</text>
</comment>
<dbReference type="PROSITE" id="PS50043">
    <property type="entry name" value="HTH_LUXR_2"/>
    <property type="match status" value="1"/>
</dbReference>
<dbReference type="PANTHER" id="PTHR44688:SF16">
    <property type="entry name" value="DNA-BINDING TRANSCRIPTIONAL ACTIVATOR DEVR_DOSR"/>
    <property type="match status" value="1"/>
</dbReference>
<dbReference type="InterPro" id="IPR000792">
    <property type="entry name" value="Tscrpt_reg_LuxR_C"/>
</dbReference>
<name>A0A8J3AW12_9BACI</name>
<dbReference type="PANTHER" id="PTHR44688">
    <property type="entry name" value="DNA-BINDING TRANSCRIPTIONAL ACTIVATOR DEVR_DOSR"/>
    <property type="match status" value="1"/>
</dbReference>
<dbReference type="PROSITE" id="PS00622">
    <property type="entry name" value="HTH_LUXR_1"/>
    <property type="match status" value="1"/>
</dbReference>
<dbReference type="SMART" id="SM00421">
    <property type="entry name" value="HTH_LUXR"/>
    <property type="match status" value="1"/>
</dbReference>
<keyword evidence="1" id="KW-0805">Transcription regulation</keyword>
<proteinExistence type="predicted"/>
<dbReference type="Pfam" id="PF00196">
    <property type="entry name" value="GerE"/>
    <property type="match status" value="1"/>
</dbReference>
<dbReference type="OrthoDB" id="9780153at2"/>
<evidence type="ECO:0000313" key="6">
    <source>
        <dbReference type="Proteomes" id="UP000626244"/>
    </source>
</evidence>
<dbReference type="AlphaFoldDB" id="A0A8J3AW12"/>
<reference evidence="6" key="1">
    <citation type="journal article" date="2019" name="Int. J. Syst. Evol. Microbiol.">
        <title>The Global Catalogue of Microorganisms (GCM) 10K type strain sequencing project: providing services to taxonomists for standard genome sequencing and annotation.</title>
        <authorList>
            <consortium name="The Broad Institute Genomics Platform"/>
            <consortium name="The Broad Institute Genome Sequencing Center for Infectious Disease"/>
            <person name="Wu L."/>
            <person name="Ma J."/>
        </authorList>
    </citation>
    <scope>NUCLEOTIDE SEQUENCE [LARGE SCALE GENOMIC DNA]</scope>
    <source>
        <strain evidence="6">CGMCC 1.14993</strain>
    </source>
</reference>
<dbReference type="SUPFAM" id="SSF46894">
    <property type="entry name" value="C-terminal effector domain of the bipartite response regulators"/>
    <property type="match status" value="1"/>
</dbReference>
<dbReference type="GO" id="GO:0006355">
    <property type="term" value="P:regulation of DNA-templated transcription"/>
    <property type="evidence" value="ECO:0007669"/>
    <property type="project" value="InterPro"/>
</dbReference>
<dbReference type="RefSeq" id="WP_088003115.1">
    <property type="nucleotide sequence ID" value="NZ_BMHB01000004.1"/>
</dbReference>
<evidence type="ECO:0000313" key="5">
    <source>
        <dbReference type="EMBL" id="GGI17897.1"/>
    </source>
</evidence>
<feature type="domain" description="HTH luxR-type" evidence="4">
    <location>
        <begin position="156"/>
        <end position="221"/>
    </location>
</feature>
<sequence length="226" mass="26045">MLAKVTRKQQKRHNTVIFVENSLFVSGVCSILKYHQMKVTKLSYEDIFSSDDMNAILICHVKHDDMEMKAQRVISRDNSTKLIIIKNNIELNEIERLIHMGVHGISLSDIDEGYLIYSINQVLKGHILIDSRFTNDVLKDYKTLKDMSHQIVPADDTPLKKLLTRRELEILHLLAKGYTNIQIGSELFISDKTVKNHVANLLNKLEVQDRLNAVIKAVKNNWIKID</sequence>
<keyword evidence="2" id="KW-0238">DNA-binding</keyword>
<keyword evidence="3" id="KW-0804">Transcription</keyword>
<dbReference type="CDD" id="cd06170">
    <property type="entry name" value="LuxR_C_like"/>
    <property type="match status" value="1"/>
</dbReference>
<dbReference type="Gene3D" id="3.40.50.2300">
    <property type="match status" value="1"/>
</dbReference>
<accession>A0A8J3AW12</accession>
<evidence type="ECO:0000256" key="2">
    <source>
        <dbReference type="ARBA" id="ARBA00023125"/>
    </source>
</evidence>
<dbReference type="EMBL" id="BMHB01000004">
    <property type="protein sequence ID" value="GGI17897.1"/>
    <property type="molecule type" value="Genomic_DNA"/>
</dbReference>
<organism evidence="5 6">
    <name type="scientific">Gottfriedia solisilvae</name>
    <dbReference type="NCBI Taxonomy" id="1516104"/>
    <lineage>
        <taxon>Bacteria</taxon>
        <taxon>Bacillati</taxon>
        <taxon>Bacillota</taxon>
        <taxon>Bacilli</taxon>
        <taxon>Bacillales</taxon>
        <taxon>Bacillaceae</taxon>
        <taxon>Gottfriedia</taxon>
    </lineage>
</organism>
<dbReference type="InterPro" id="IPR016032">
    <property type="entry name" value="Sig_transdc_resp-reg_C-effctor"/>
</dbReference>
<keyword evidence="6" id="KW-1185">Reference proteome</keyword>
<dbReference type="Proteomes" id="UP000626244">
    <property type="component" value="Unassembled WGS sequence"/>
</dbReference>
<evidence type="ECO:0000256" key="1">
    <source>
        <dbReference type="ARBA" id="ARBA00023015"/>
    </source>
</evidence>
<evidence type="ECO:0000256" key="3">
    <source>
        <dbReference type="ARBA" id="ARBA00023163"/>
    </source>
</evidence>
<dbReference type="GO" id="GO:0003677">
    <property type="term" value="F:DNA binding"/>
    <property type="evidence" value="ECO:0007669"/>
    <property type="project" value="UniProtKB-KW"/>
</dbReference>